<dbReference type="GO" id="GO:0006707">
    <property type="term" value="P:cholesterol catabolic process"/>
    <property type="evidence" value="ECO:0007669"/>
    <property type="project" value="TreeGrafter"/>
</dbReference>
<keyword evidence="2" id="KW-0560">Oxidoreductase</keyword>
<dbReference type="Pfam" id="PF00067">
    <property type="entry name" value="p450"/>
    <property type="match status" value="1"/>
</dbReference>
<comment type="caution">
    <text evidence="4">The sequence shown here is derived from an EMBL/GenBank/DDBJ whole genome shotgun (WGS) entry which is preliminary data.</text>
</comment>
<feature type="compositionally biased region" description="Basic residues" evidence="3">
    <location>
        <begin position="200"/>
        <end position="213"/>
    </location>
</feature>
<organism evidence="4 5">
    <name type="scientific">Mesorhabditis spiculigera</name>
    <dbReference type="NCBI Taxonomy" id="96644"/>
    <lineage>
        <taxon>Eukaryota</taxon>
        <taxon>Metazoa</taxon>
        <taxon>Ecdysozoa</taxon>
        <taxon>Nematoda</taxon>
        <taxon>Chromadorea</taxon>
        <taxon>Rhabditida</taxon>
        <taxon>Rhabditina</taxon>
        <taxon>Rhabditomorpha</taxon>
        <taxon>Rhabditoidea</taxon>
        <taxon>Rhabditidae</taxon>
        <taxon>Mesorhabditinae</taxon>
        <taxon>Mesorhabditis</taxon>
    </lineage>
</organism>
<dbReference type="GO" id="GO:0020037">
    <property type="term" value="F:heme binding"/>
    <property type="evidence" value="ECO:0007669"/>
    <property type="project" value="InterPro"/>
</dbReference>
<dbReference type="Gene3D" id="1.10.630.10">
    <property type="entry name" value="Cytochrome P450"/>
    <property type="match status" value="2"/>
</dbReference>
<feature type="compositionally biased region" description="Basic and acidic residues" evidence="3">
    <location>
        <begin position="50"/>
        <end position="63"/>
    </location>
</feature>
<evidence type="ECO:0000313" key="4">
    <source>
        <dbReference type="EMBL" id="CAJ0557518.1"/>
    </source>
</evidence>
<dbReference type="EMBL" id="CATQJA010000023">
    <property type="protein sequence ID" value="CAJ0557518.1"/>
    <property type="molecule type" value="Genomic_DNA"/>
</dbReference>
<evidence type="ECO:0000256" key="2">
    <source>
        <dbReference type="ARBA" id="ARBA00023033"/>
    </source>
</evidence>
<dbReference type="AlphaFoldDB" id="A0AA36C4U8"/>
<evidence type="ECO:0000313" key="5">
    <source>
        <dbReference type="Proteomes" id="UP001177023"/>
    </source>
</evidence>
<feature type="region of interest" description="Disordered" evidence="3">
    <location>
        <begin position="300"/>
        <end position="321"/>
    </location>
</feature>
<keyword evidence="5" id="KW-1185">Reference proteome</keyword>
<feature type="region of interest" description="Disordered" evidence="3">
    <location>
        <begin position="132"/>
        <end position="169"/>
    </location>
</feature>
<feature type="region of interest" description="Disordered" evidence="3">
    <location>
        <begin position="449"/>
        <end position="470"/>
    </location>
</feature>
<feature type="non-terminal residue" evidence="4">
    <location>
        <position position="1"/>
    </location>
</feature>
<sequence length="490" mass="54429">MVRLLGRTALAVHGGCAGLPRKSGVQPSRARDVVGLSAGLGDAAADHLLDQQRVDSPTGRERPFVPLRGSRRRADRRANLRACRSVYGQPRRLLGRRHQWHSLHSPEGIDFTDPDIYAERMPFEFAELRKTAPDGGIRSPGNRGQGSLAAKRHLLDPREHCDSSLRRRHPRENVEMQRFILINKDAPEHTKLQAGFTRGFTRRSHQQPARRGRPSAPKRSSRLRLPVVPETSWFGVASELPLQAIAELLGVPAGRSNEALRLVNQMTSYDDPEFDIDPQAASMEYSGEYACTRWRISARSVPPMTSSPSSSKLTSTEMSSPPEEIRLLRDSACVAFLDNPDQWELYKKERPGHRLADEIVRWAASVTSFSGAPRSKTLNSGTEDQEEGDRVVMMYASANFGEDVFENPTKFDIMRGLNPHLGFGGTGAHFCIGANLARLEIDLIFQRDRRSPTPTSPGSGDPPSPARSGWLSGIKEFQVDYKTSGCPVKR</sequence>
<feature type="region of interest" description="Disordered" evidence="3">
    <location>
        <begin position="197"/>
        <end position="223"/>
    </location>
</feature>
<protein>
    <recommendedName>
        <fullName evidence="6">Cytochrome P450</fullName>
    </recommendedName>
</protein>
<dbReference type="GO" id="GO:0036199">
    <property type="term" value="F:cholest-4-en-3-one 26-monooxygenase activity"/>
    <property type="evidence" value="ECO:0007669"/>
    <property type="project" value="TreeGrafter"/>
</dbReference>
<dbReference type="InterPro" id="IPR036396">
    <property type="entry name" value="Cyt_P450_sf"/>
</dbReference>
<dbReference type="InterPro" id="IPR001128">
    <property type="entry name" value="Cyt_P450"/>
</dbReference>
<dbReference type="PRINTS" id="PR00359">
    <property type="entry name" value="BP450"/>
</dbReference>
<dbReference type="InterPro" id="IPR002397">
    <property type="entry name" value="Cyt_P450_B"/>
</dbReference>
<reference evidence="4" key="1">
    <citation type="submission" date="2023-06" db="EMBL/GenBank/DDBJ databases">
        <authorList>
            <person name="Delattre M."/>
        </authorList>
    </citation>
    <scope>NUCLEOTIDE SEQUENCE</scope>
    <source>
        <strain evidence="4">AF72</strain>
    </source>
</reference>
<name>A0AA36C4U8_9BILA</name>
<feature type="compositionally biased region" description="Basic and acidic residues" evidence="3">
    <location>
        <begin position="153"/>
        <end position="169"/>
    </location>
</feature>
<keyword evidence="2" id="KW-0503">Monooxygenase</keyword>
<dbReference type="PANTHER" id="PTHR46696">
    <property type="entry name" value="P450, PUTATIVE (EUROFUNG)-RELATED"/>
    <property type="match status" value="1"/>
</dbReference>
<comment type="similarity">
    <text evidence="1">Belongs to the cytochrome P450 family.</text>
</comment>
<feature type="region of interest" description="Disordered" evidence="3">
    <location>
        <begin position="50"/>
        <end position="71"/>
    </location>
</feature>
<dbReference type="GO" id="GO:0008395">
    <property type="term" value="F:steroid hydroxylase activity"/>
    <property type="evidence" value="ECO:0007669"/>
    <property type="project" value="TreeGrafter"/>
</dbReference>
<proteinExistence type="inferred from homology"/>
<dbReference type="PANTHER" id="PTHR46696:SF4">
    <property type="entry name" value="BIOTIN BIOSYNTHESIS CYTOCHROME P450"/>
    <property type="match status" value="1"/>
</dbReference>
<dbReference type="SUPFAM" id="SSF48264">
    <property type="entry name" value="Cytochrome P450"/>
    <property type="match status" value="1"/>
</dbReference>
<evidence type="ECO:0000256" key="3">
    <source>
        <dbReference type="SAM" id="MobiDB-lite"/>
    </source>
</evidence>
<accession>A0AA36C4U8</accession>
<dbReference type="Proteomes" id="UP001177023">
    <property type="component" value="Unassembled WGS sequence"/>
</dbReference>
<evidence type="ECO:0008006" key="6">
    <source>
        <dbReference type="Google" id="ProtNLM"/>
    </source>
</evidence>
<evidence type="ECO:0000256" key="1">
    <source>
        <dbReference type="ARBA" id="ARBA00010617"/>
    </source>
</evidence>
<gene>
    <name evidence="4" type="ORF">MSPICULIGERA_LOCUS276</name>
</gene>
<dbReference type="GO" id="GO:0005506">
    <property type="term" value="F:iron ion binding"/>
    <property type="evidence" value="ECO:0007669"/>
    <property type="project" value="InterPro"/>
</dbReference>